<protein>
    <submittedName>
        <fullName evidence="2">Uncharacterized protein</fullName>
    </submittedName>
</protein>
<evidence type="ECO:0000313" key="2">
    <source>
        <dbReference type="EMBL" id="GAT78876.1"/>
    </source>
</evidence>
<name>A0A170THJ4_EHRRU</name>
<accession>A0A170THJ4</accession>
<organism evidence="2 3">
    <name type="scientific">Ehrlichia ruminantium</name>
    <name type="common">heartwater rickettsia</name>
    <name type="synonym">Cowdria ruminantium</name>
    <dbReference type="NCBI Taxonomy" id="779"/>
    <lineage>
        <taxon>Bacteria</taxon>
        <taxon>Pseudomonadati</taxon>
        <taxon>Pseudomonadota</taxon>
        <taxon>Alphaproteobacteria</taxon>
        <taxon>Rickettsiales</taxon>
        <taxon>Anaplasmataceae</taxon>
        <taxon>Ehrlichia</taxon>
    </lineage>
</organism>
<keyword evidence="1" id="KW-0732">Signal</keyword>
<comment type="caution">
    <text evidence="2">The sequence shown here is derived from an EMBL/GenBank/DDBJ whole genome shotgun (WGS) entry which is preliminary data.</text>
</comment>
<dbReference type="EMBL" id="BDDM01000347">
    <property type="protein sequence ID" value="GAT78876.1"/>
    <property type="molecule type" value="Genomic_DNA"/>
</dbReference>
<dbReference type="Proteomes" id="UP000092731">
    <property type="component" value="Unassembled WGS sequence"/>
</dbReference>
<feature type="chain" id="PRO_5007904415" evidence="1">
    <location>
        <begin position="22"/>
        <end position="39"/>
    </location>
</feature>
<feature type="non-terminal residue" evidence="2">
    <location>
        <position position="39"/>
    </location>
</feature>
<proteinExistence type="predicted"/>
<dbReference type="AlphaFoldDB" id="A0A170THJ4"/>
<sequence>MIRVLFVFFVVMGFMCNMANAQSAGVSSSDDDTVTKVIC</sequence>
<gene>
    <name evidence="2" type="ORF">EHRUM3_11090</name>
</gene>
<feature type="signal peptide" evidence="1">
    <location>
        <begin position="1"/>
        <end position="21"/>
    </location>
</feature>
<evidence type="ECO:0000256" key="1">
    <source>
        <dbReference type="SAM" id="SignalP"/>
    </source>
</evidence>
<evidence type="ECO:0000313" key="3">
    <source>
        <dbReference type="Proteomes" id="UP000092731"/>
    </source>
</evidence>
<reference evidence="3" key="1">
    <citation type="submission" date="2016-05" db="EMBL/GenBank/DDBJ databases">
        <title>Draft genome sequences of four strains of Ehrlichia ruminantium, a tick-borne pathogen of ruminants, isolated from Zimbabwe, The Gambia and Ghana.</title>
        <authorList>
            <person name="Nakao R."/>
            <person name="Jongejan F."/>
            <person name="Sugimoto C."/>
        </authorList>
    </citation>
    <scope>NUCLEOTIDE SEQUENCE [LARGE SCALE GENOMIC DNA]</scope>
    <source>
        <strain evidence="3">Pokoase 417</strain>
    </source>
</reference>